<dbReference type="RefSeq" id="WP_321389886.1">
    <property type="nucleotide sequence ID" value="NZ_CP139487.1"/>
</dbReference>
<protein>
    <submittedName>
        <fullName evidence="2">Fatty acid CoA ligase family protein</fullName>
    </submittedName>
</protein>
<dbReference type="AlphaFoldDB" id="A0AAX4HJE1"/>
<dbReference type="EMBL" id="CP139487">
    <property type="protein sequence ID" value="WPU63344.1"/>
    <property type="molecule type" value="Genomic_DNA"/>
</dbReference>
<proteinExistence type="predicted"/>
<organism evidence="2 3">
    <name type="scientific">Peredibacter starrii</name>
    <dbReference type="NCBI Taxonomy" id="28202"/>
    <lineage>
        <taxon>Bacteria</taxon>
        <taxon>Pseudomonadati</taxon>
        <taxon>Bdellovibrionota</taxon>
        <taxon>Bacteriovoracia</taxon>
        <taxon>Bacteriovoracales</taxon>
        <taxon>Bacteriovoracaceae</taxon>
        <taxon>Peredibacter</taxon>
    </lineage>
</organism>
<reference evidence="2 3" key="1">
    <citation type="submission" date="2023-11" db="EMBL/GenBank/DDBJ databases">
        <title>Peredibacter starrii A3.12.</title>
        <authorList>
            <person name="Mitchell R.J."/>
        </authorList>
    </citation>
    <scope>NUCLEOTIDE SEQUENCE [LARGE SCALE GENOMIC DNA]</scope>
    <source>
        <strain evidence="2 3">A3.12</strain>
    </source>
</reference>
<evidence type="ECO:0000259" key="1">
    <source>
        <dbReference type="Pfam" id="PF00501"/>
    </source>
</evidence>
<dbReference type="InterPro" id="IPR000873">
    <property type="entry name" value="AMP-dep_synth/lig_dom"/>
</dbReference>
<dbReference type="NCBIfam" id="NF006754">
    <property type="entry name" value="PRK09274.1"/>
    <property type="match status" value="1"/>
</dbReference>
<accession>A0AAX4HJE1</accession>
<evidence type="ECO:0000313" key="3">
    <source>
        <dbReference type="Proteomes" id="UP001324634"/>
    </source>
</evidence>
<sequence length="530" mass="59136">MNIAHRIREVSKRIPDKKSVVLARDGSSYTFREFEERSNQIANRLVKLGITPGMRTLLFVKPCLDFSVITFALFKVGAVPVLIDPGMGLPNLLNSVKQVKPEAIVSIGMVHWLRRFKKEYFQNLKVKVSLSPVGGSTHHLYDGLSQESKSFTPIEMKPTDPSAILFTSGGTGIPKGVNYTHGILNAQTDALREMFSLDETQTDLPGFPLFALFTLAMGMTSVIPEMDPTKPAKCDPKKIIKNIQDHRISFVAGSPAIWDRVGKYCLKHNIKLPTVKQVVMFGAPVRAEIHQMFKQILVSGDTYTPYGATECLPVSLISGSEVLNHHLPQMLQGDGTCIGKAVPGVQINIIKTTDIPETQLSMLKPGEIGEIVVTGLQVTPGYFEMDHETAKAKITQDGKLWHRMGDLGWMDQKGNLWFLGRKAHRVDGNNQTFYSIQMESIFNQHPAIKRSALVKLKVGDAIVPGLVIERKDGGTRMSDAFLKELEVLAQTTHFTKHIKHFFLHAAFPVDVRHNIKIDRLKLSQWAQERV</sequence>
<dbReference type="Gene3D" id="3.40.50.12780">
    <property type="entry name" value="N-terminal domain of ligase-like"/>
    <property type="match status" value="1"/>
</dbReference>
<dbReference type="GO" id="GO:0016874">
    <property type="term" value="F:ligase activity"/>
    <property type="evidence" value="ECO:0007669"/>
    <property type="project" value="UniProtKB-KW"/>
</dbReference>
<dbReference type="KEGG" id="psti:SOO65_11670"/>
<keyword evidence="3" id="KW-1185">Reference proteome</keyword>
<dbReference type="InterPro" id="IPR050237">
    <property type="entry name" value="ATP-dep_AMP-bd_enzyme"/>
</dbReference>
<evidence type="ECO:0000313" key="2">
    <source>
        <dbReference type="EMBL" id="WPU63344.1"/>
    </source>
</evidence>
<dbReference type="Proteomes" id="UP001324634">
    <property type="component" value="Chromosome"/>
</dbReference>
<dbReference type="PANTHER" id="PTHR43767">
    <property type="entry name" value="LONG-CHAIN-FATTY-ACID--COA LIGASE"/>
    <property type="match status" value="1"/>
</dbReference>
<name>A0AAX4HJE1_9BACT</name>
<keyword evidence="2" id="KW-0436">Ligase</keyword>
<dbReference type="Pfam" id="PF00501">
    <property type="entry name" value="AMP-binding"/>
    <property type="match status" value="1"/>
</dbReference>
<feature type="domain" description="AMP-dependent synthetase/ligase" evidence="1">
    <location>
        <begin position="10"/>
        <end position="383"/>
    </location>
</feature>
<gene>
    <name evidence="2" type="ORF">SOO65_11670</name>
</gene>
<dbReference type="InterPro" id="IPR042099">
    <property type="entry name" value="ANL_N_sf"/>
</dbReference>
<dbReference type="PANTHER" id="PTHR43767:SF1">
    <property type="entry name" value="NONRIBOSOMAL PEPTIDE SYNTHASE PES1 (EUROFUNG)-RELATED"/>
    <property type="match status" value="1"/>
</dbReference>
<dbReference type="SUPFAM" id="SSF56801">
    <property type="entry name" value="Acetyl-CoA synthetase-like"/>
    <property type="match status" value="1"/>
</dbReference>